<dbReference type="Pfam" id="PF00319">
    <property type="entry name" value="SRF-TF"/>
    <property type="match status" value="1"/>
</dbReference>
<organism evidence="8 9">
    <name type="scientific">Adineta steineri</name>
    <dbReference type="NCBI Taxonomy" id="433720"/>
    <lineage>
        <taxon>Eukaryota</taxon>
        <taxon>Metazoa</taxon>
        <taxon>Spiralia</taxon>
        <taxon>Gnathifera</taxon>
        <taxon>Rotifera</taxon>
        <taxon>Eurotatoria</taxon>
        <taxon>Bdelloidea</taxon>
        <taxon>Adinetida</taxon>
        <taxon>Adinetidae</taxon>
        <taxon>Adineta</taxon>
    </lineage>
</organism>
<evidence type="ECO:0000256" key="5">
    <source>
        <dbReference type="ARBA" id="ARBA00023242"/>
    </source>
</evidence>
<evidence type="ECO:0000313" key="8">
    <source>
        <dbReference type="EMBL" id="CAF1656060.1"/>
    </source>
</evidence>
<evidence type="ECO:0000256" key="3">
    <source>
        <dbReference type="ARBA" id="ARBA00023125"/>
    </source>
</evidence>
<dbReference type="EMBL" id="CAJNOI010004100">
    <property type="protein sequence ID" value="CAF1537309.1"/>
    <property type="molecule type" value="Genomic_DNA"/>
</dbReference>
<dbReference type="OrthoDB" id="1898716at2759"/>
<keyword evidence="9" id="KW-1185">Reference proteome</keyword>
<keyword evidence="3" id="KW-0238">DNA-binding</keyword>
<evidence type="ECO:0000256" key="1">
    <source>
        <dbReference type="ARBA" id="ARBA00004123"/>
    </source>
</evidence>
<dbReference type="SMART" id="SM00432">
    <property type="entry name" value="MADS"/>
    <property type="match status" value="1"/>
</dbReference>
<dbReference type="GO" id="GO:0003677">
    <property type="term" value="F:DNA binding"/>
    <property type="evidence" value="ECO:0007669"/>
    <property type="project" value="UniProtKB-KW"/>
</dbReference>
<evidence type="ECO:0000259" key="6">
    <source>
        <dbReference type="PROSITE" id="PS50066"/>
    </source>
</evidence>
<evidence type="ECO:0000313" key="9">
    <source>
        <dbReference type="Proteomes" id="UP000663832"/>
    </source>
</evidence>
<dbReference type="Gene3D" id="3.40.1810.10">
    <property type="entry name" value="Transcription factor, MADS-box"/>
    <property type="match status" value="1"/>
</dbReference>
<dbReference type="PROSITE" id="PS50066">
    <property type="entry name" value="MADS_BOX_2"/>
    <property type="match status" value="1"/>
</dbReference>
<evidence type="ECO:0000256" key="4">
    <source>
        <dbReference type="ARBA" id="ARBA00023163"/>
    </source>
</evidence>
<dbReference type="SUPFAM" id="SSF55455">
    <property type="entry name" value="SRF-like"/>
    <property type="match status" value="1"/>
</dbReference>
<keyword evidence="4" id="KW-0804">Transcription</keyword>
<evidence type="ECO:0000256" key="2">
    <source>
        <dbReference type="ARBA" id="ARBA00023015"/>
    </source>
</evidence>
<keyword evidence="2" id="KW-0805">Transcription regulation</keyword>
<comment type="subcellular location">
    <subcellularLocation>
        <location evidence="1">Nucleus</location>
    </subcellularLocation>
</comment>
<comment type="caution">
    <text evidence="8">The sequence shown here is derived from an EMBL/GenBank/DDBJ whole genome shotgun (WGS) entry which is preliminary data.</text>
</comment>
<evidence type="ECO:0000313" key="7">
    <source>
        <dbReference type="EMBL" id="CAF1537309.1"/>
    </source>
</evidence>
<protein>
    <recommendedName>
        <fullName evidence="6">MADS-box domain-containing protein</fullName>
    </recommendedName>
</protein>
<gene>
    <name evidence="7" type="ORF">BJG266_LOCUS45329</name>
    <name evidence="8" type="ORF">QVE165_LOCUS62320</name>
</gene>
<dbReference type="EMBL" id="CAJNOM010004476">
    <property type="protein sequence ID" value="CAF1656060.1"/>
    <property type="molecule type" value="Genomic_DNA"/>
</dbReference>
<dbReference type="Proteomes" id="UP000663832">
    <property type="component" value="Unassembled WGS sequence"/>
</dbReference>
<proteinExistence type="predicted"/>
<keyword evidence="5" id="KW-0539">Nucleus</keyword>
<dbReference type="AlphaFoldDB" id="A0A816F4T4"/>
<accession>A0A816F4T4</accession>
<sequence>MKKAYELSVLCGCEIALMIFNSNDRLFQYASSDINKVLLKYAEYNEPHESCTNVDIVDILNKKHPTIKPIASGSSEDTEMLEQHDESNEQTFTDSVNSFLINSNLSCSSSNNNSHDMTFLNNNNTGTTTTTVLPDFQYLTSPSGEKLLSTTTSNHIPIYPIPKSVDVNQYGNNITNNNNNLHSNTAHVTQSSPISMNNFIAQQPSTNIGRIMTVGPDMSVSSIDISALASQLTSNFLASLTNATVVTTTNNSSSAIPINLINRDCQTTNIGTGQTIMLTNSPNSIVLTGQHHQQQQTQPICRNLIKQEPSVYTTTSTPGRNELCYESSIKQTHLWQ</sequence>
<dbReference type="InterPro" id="IPR036879">
    <property type="entry name" value="TF_MADSbox_sf"/>
</dbReference>
<dbReference type="Proteomes" id="UP000663877">
    <property type="component" value="Unassembled WGS sequence"/>
</dbReference>
<feature type="domain" description="MADS-box" evidence="6">
    <location>
        <begin position="1"/>
        <end position="33"/>
    </location>
</feature>
<name>A0A816F4T4_9BILA</name>
<dbReference type="GO" id="GO:0046983">
    <property type="term" value="F:protein dimerization activity"/>
    <property type="evidence" value="ECO:0007669"/>
    <property type="project" value="InterPro"/>
</dbReference>
<reference evidence="8" key="1">
    <citation type="submission" date="2021-02" db="EMBL/GenBank/DDBJ databases">
        <authorList>
            <person name="Nowell W R."/>
        </authorList>
    </citation>
    <scope>NUCLEOTIDE SEQUENCE</scope>
</reference>
<dbReference type="InterPro" id="IPR002100">
    <property type="entry name" value="TF_MADSbox"/>
</dbReference>
<dbReference type="GO" id="GO:0005634">
    <property type="term" value="C:nucleus"/>
    <property type="evidence" value="ECO:0007669"/>
    <property type="project" value="UniProtKB-SubCell"/>
</dbReference>